<keyword evidence="2" id="KW-0677">Repeat</keyword>
<dbReference type="CDD" id="cd11605">
    <property type="entry name" value="RWD_DRWD_ELF-like"/>
    <property type="match status" value="1"/>
</dbReference>
<dbReference type="Pfam" id="PF00400">
    <property type="entry name" value="WD40"/>
    <property type="match status" value="3"/>
</dbReference>
<accession>A0ABR2W5U7</accession>
<dbReference type="Gene3D" id="3.10.110.10">
    <property type="entry name" value="Ubiquitin Conjugating Enzyme"/>
    <property type="match status" value="1"/>
</dbReference>
<proteinExistence type="inferred from homology"/>
<evidence type="ECO:0000259" key="6">
    <source>
        <dbReference type="PROSITE" id="PS50908"/>
    </source>
</evidence>
<evidence type="ECO:0000256" key="2">
    <source>
        <dbReference type="ARBA" id="ARBA00022737"/>
    </source>
</evidence>
<dbReference type="SUPFAM" id="SSF50978">
    <property type="entry name" value="WD40 repeat-like"/>
    <property type="match status" value="1"/>
</dbReference>
<dbReference type="SMART" id="SM00320">
    <property type="entry name" value="WD40"/>
    <property type="match status" value="5"/>
</dbReference>
<dbReference type="InterPro" id="IPR049566">
    <property type="entry name" value="WDR59_RTC1-like_RING_Znf"/>
</dbReference>
<dbReference type="InterPro" id="IPR036322">
    <property type="entry name" value="WD40_repeat_dom_sf"/>
</dbReference>
<dbReference type="SMART" id="SM00591">
    <property type="entry name" value="RWD"/>
    <property type="match status" value="1"/>
</dbReference>
<dbReference type="PROSITE" id="PS50082">
    <property type="entry name" value="WD_REPEATS_2"/>
    <property type="match status" value="3"/>
</dbReference>
<dbReference type="Gene3D" id="2.130.10.10">
    <property type="entry name" value="YVTN repeat-like/Quinoprotein amine dehydrogenase"/>
    <property type="match status" value="2"/>
</dbReference>
<name>A0ABR2W5U7_9FUNG</name>
<comment type="caution">
    <text evidence="7">The sequence shown here is derived from an EMBL/GenBank/DDBJ whole genome shotgun (WGS) entry which is preliminary data.</text>
</comment>
<dbReference type="PROSITE" id="PS00678">
    <property type="entry name" value="WD_REPEATS_1"/>
    <property type="match status" value="2"/>
</dbReference>
<protein>
    <recommendedName>
        <fullName evidence="6">RWD domain-containing protein</fullName>
    </recommendedName>
</protein>
<evidence type="ECO:0000313" key="8">
    <source>
        <dbReference type="Proteomes" id="UP001479436"/>
    </source>
</evidence>
<evidence type="ECO:0000256" key="1">
    <source>
        <dbReference type="ARBA" id="ARBA00022574"/>
    </source>
</evidence>
<dbReference type="InterPro" id="IPR019775">
    <property type="entry name" value="WD40_repeat_CS"/>
</dbReference>
<dbReference type="InterPro" id="IPR001680">
    <property type="entry name" value="WD40_rpt"/>
</dbReference>
<dbReference type="InterPro" id="IPR016135">
    <property type="entry name" value="UBQ-conjugating_enzyme/RWD"/>
</dbReference>
<reference evidence="7 8" key="1">
    <citation type="submission" date="2023-04" db="EMBL/GenBank/DDBJ databases">
        <title>Genome of Basidiobolus ranarum AG-B5.</title>
        <authorList>
            <person name="Stajich J.E."/>
            <person name="Carter-House D."/>
            <person name="Gryganskyi A."/>
        </authorList>
    </citation>
    <scope>NUCLEOTIDE SEQUENCE [LARGE SCALE GENOMIC DNA]</scope>
    <source>
        <strain evidence="7 8">AG-B5</strain>
    </source>
</reference>
<dbReference type="Proteomes" id="UP001479436">
    <property type="component" value="Unassembled WGS sequence"/>
</dbReference>
<comment type="similarity">
    <text evidence="3">Belongs to the WD repeat WDR59 family.</text>
</comment>
<evidence type="ECO:0000256" key="5">
    <source>
        <dbReference type="SAM" id="MobiDB-lite"/>
    </source>
</evidence>
<feature type="domain" description="RWD" evidence="6">
    <location>
        <begin position="470"/>
        <end position="578"/>
    </location>
</feature>
<gene>
    <name evidence="7" type="ORF">K7432_003985</name>
</gene>
<feature type="repeat" description="WD" evidence="4">
    <location>
        <begin position="210"/>
        <end position="245"/>
    </location>
</feature>
<dbReference type="InterPro" id="IPR049567">
    <property type="entry name" value="WDR59-like"/>
</dbReference>
<dbReference type="CDD" id="cd16692">
    <property type="entry name" value="mRING-H2-C3H3C2_WDR59"/>
    <property type="match status" value="1"/>
</dbReference>
<dbReference type="PROSITE" id="PS50294">
    <property type="entry name" value="WD_REPEATS_REGION"/>
    <property type="match status" value="1"/>
</dbReference>
<dbReference type="Pfam" id="PF05773">
    <property type="entry name" value="RWD"/>
    <property type="match status" value="1"/>
</dbReference>
<feature type="repeat" description="WD" evidence="4">
    <location>
        <begin position="123"/>
        <end position="165"/>
    </location>
</feature>
<dbReference type="InterPro" id="IPR015943">
    <property type="entry name" value="WD40/YVTN_repeat-like_dom_sf"/>
</dbReference>
<evidence type="ECO:0000256" key="4">
    <source>
        <dbReference type="PROSITE-ProRule" id="PRU00221"/>
    </source>
</evidence>
<feature type="region of interest" description="Disordered" evidence="5">
    <location>
        <begin position="941"/>
        <end position="1018"/>
    </location>
</feature>
<organism evidence="7 8">
    <name type="scientific">Basidiobolus ranarum</name>
    <dbReference type="NCBI Taxonomy" id="34480"/>
    <lineage>
        <taxon>Eukaryota</taxon>
        <taxon>Fungi</taxon>
        <taxon>Fungi incertae sedis</taxon>
        <taxon>Zoopagomycota</taxon>
        <taxon>Entomophthoromycotina</taxon>
        <taxon>Basidiobolomycetes</taxon>
        <taxon>Basidiobolales</taxon>
        <taxon>Basidiobolaceae</taxon>
        <taxon>Basidiobolus</taxon>
    </lineage>
</organism>
<dbReference type="InterPro" id="IPR006575">
    <property type="entry name" value="RWD_dom"/>
</dbReference>
<dbReference type="PANTHER" id="PTHR46170">
    <property type="entry name" value="GATOR COMPLEX PROTEIN WDR59"/>
    <property type="match status" value="1"/>
</dbReference>
<feature type="compositionally biased region" description="Polar residues" evidence="5">
    <location>
        <begin position="983"/>
        <end position="999"/>
    </location>
</feature>
<evidence type="ECO:0000313" key="7">
    <source>
        <dbReference type="EMBL" id="KAK9720709.1"/>
    </source>
</evidence>
<dbReference type="PROSITE" id="PS50908">
    <property type="entry name" value="RWD"/>
    <property type="match status" value="1"/>
</dbReference>
<feature type="repeat" description="WD" evidence="4">
    <location>
        <begin position="177"/>
        <end position="199"/>
    </location>
</feature>
<dbReference type="EMBL" id="JASJQH010007005">
    <property type="protein sequence ID" value="KAK9720709.1"/>
    <property type="molecule type" value="Genomic_DNA"/>
</dbReference>
<keyword evidence="1 4" id="KW-0853">WD repeat</keyword>
<keyword evidence="8" id="KW-1185">Reference proteome</keyword>
<dbReference type="Pfam" id="PF17120">
    <property type="entry name" value="zf-RING_16"/>
    <property type="match status" value="1"/>
</dbReference>
<evidence type="ECO:0000256" key="3">
    <source>
        <dbReference type="ARBA" id="ARBA00038452"/>
    </source>
</evidence>
<sequence length="1233" mass="137918">MTVEELKAHVVLEEPPYRRKSSSAVSSFYQQLSIRIDAPVRNMSISPSGRDIVLASRVGLYILDLETPYKPPRVIHHYSRWDVADVMWNPHNSRDTWIVSTANQKTLVWNVALSAPRSIEYVLHGHSRAITDVSWSPIDPQLLGTSSIDTFVHIWDLRTPSRPSQSFCAWTAGATQIDFNPNNEYLIASSHETELNIWDCRKGTEPVIKFSPQNNRVYGINWNTHNPKEILTCGLDKTVKIWNIDDASKCYGTITTNSPIRRARFTPFGDGIVTMPQRGDANMYMWSRSDLTKPVCTFEGHTDTIREFVWRIRGEKMSTKDFREFQLVSWSNDQHLRLWPIDDSNFVALGHKSAVTQPASPITQNAQTVSYRQGNGRASSGHVVSPPLTSYFSGHSHERNIGPTFSVVRPSTLAALTRGTAGFSPGNTSTILHRERRSMSPLGWMQGVRMLKSGGEDNEVFSGNPHNLAEEFAWISKKYQDIVKFEKINLSNRTCTLTLYGPWSDNGSAFLRVNITFPTDYPDDTAPLFDIQKTGVLQDSSLAHLLEQLQQISVAHVLNKAPCLDECINFLLGESFPDDSMDKLNIDDSDDESIQHREGRRLASVIADKDDQNVPFPRMCGAIFTGNDKLVYFFSSLRLPNLGTMGSKPGKSKSSMKSSYTYVHPRSYDSLEQFKAVSRLPKRITTRRLEEGNSLEDQDQDEDELLTIPSLFFKPKNLQPTRGISAADTPGDVALYPGAKQQSSGNFIGIMDVSGLLPISRELAPHYTLLGDDPVLVCRHNAKAALGHDRDDLFKVWSLAALILTECVGGIENIVKAKDLVHHDMVHESMNSLIDNKRILETAGWGGHPFGRVMVQSLMQHFEKLGDVQTLALLACVFSEPFPPRDNMIMDNIQPDQLGSTDYFNIRSYRSNFNNPSWGDNNGNATIDQILRTPFTVPAKLPRSSSLSSQFSSRPGYPTLDDSPRGIQQYEGFQPNISRKDSSIQNFNTPRGAFSSQSHVPPGIGSGGGSSSASYAPPQRKNSIVSAYNQPVYTPFLGNRSRRGSLTYDYTAPSLTAFKRRAAPSIVPIDTIKITMMNEDEFDDEKRPAKMSLLDPALGARYDYYRIAYAETLYRWGLLDARAEVLKFIAIHKPWNSLIRSESRQIGLEFATYCSECNKELPPGGKCFICDRKRAGLKCVICRVTVKGLTNFCLLCLHGGHSNHMRDWFMDNQMCPTGCGCLCILNNGGFGAS</sequence>
<dbReference type="PANTHER" id="PTHR46170:SF1">
    <property type="entry name" value="GATOR COMPLEX PROTEIN WDR59"/>
    <property type="match status" value="1"/>
</dbReference>
<dbReference type="InterPro" id="IPR039456">
    <property type="entry name" value="WDR59_mRING-H2-C3H3C2"/>
</dbReference>
<feature type="compositionally biased region" description="Low complexity" evidence="5">
    <location>
        <begin position="944"/>
        <end position="953"/>
    </location>
</feature>